<dbReference type="InterPro" id="IPR010259">
    <property type="entry name" value="S8pro/Inhibitor_I9"/>
</dbReference>
<dbReference type="SUPFAM" id="SSF52743">
    <property type="entry name" value="Subtilisin-like"/>
    <property type="match status" value="1"/>
</dbReference>
<dbReference type="Pfam" id="PF05922">
    <property type="entry name" value="Inhibitor_I9"/>
    <property type="match status" value="1"/>
</dbReference>
<comment type="caution">
    <text evidence="12">The sequence shown here is derived from an EMBL/GenBank/DDBJ whole genome shotgun (WGS) entry which is preliminary data.</text>
</comment>
<dbReference type="InterPro" id="IPR034193">
    <property type="entry name" value="PCSK9_ProteinaseK-like"/>
</dbReference>
<organism evidence="12 13">
    <name type="scientific">Podospora pseudoanserina</name>
    <dbReference type="NCBI Taxonomy" id="2609844"/>
    <lineage>
        <taxon>Eukaryota</taxon>
        <taxon>Fungi</taxon>
        <taxon>Dikarya</taxon>
        <taxon>Ascomycota</taxon>
        <taxon>Pezizomycotina</taxon>
        <taxon>Sordariomycetes</taxon>
        <taxon>Sordariomycetidae</taxon>
        <taxon>Sordariales</taxon>
        <taxon>Podosporaceae</taxon>
        <taxon>Podospora</taxon>
    </lineage>
</organism>
<reference evidence="12 13" key="1">
    <citation type="journal article" date="2023" name="bioRxiv">
        <title>High-quality genome assemblies of four members of thePodospora anserinaspecies complex.</title>
        <authorList>
            <person name="Ament-Velasquez S.L."/>
            <person name="Vogan A.A."/>
            <person name="Wallerman O."/>
            <person name="Hartmann F."/>
            <person name="Gautier V."/>
            <person name="Silar P."/>
            <person name="Giraud T."/>
            <person name="Johannesson H."/>
        </authorList>
    </citation>
    <scope>NUCLEOTIDE SEQUENCE [LARGE SCALE GENOMIC DNA]</scope>
    <source>
        <strain evidence="12 13">CBS 124.78</strain>
    </source>
</reference>
<comment type="similarity">
    <text evidence="1 6 7">Belongs to the peptidase S8 family.</text>
</comment>
<dbReference type="InterPro" id="IPR050131">
    <property type="entry name" value="Peptidase_S8_subtilisin-like"/>
</dbReference>
<keyword evidence="5 6" id="KW-0720">Serine protease</keyword>
<evidence type="ECO:0000259" key="11">
    <source>
        <dbReference type="Pfam" id="PF05922"/>
    </source>
</evidence>
<dbReference type="RefSeq" id="XP_062799840.1">
    <property type="nucleotide sequence ID" value="XM_062948274.1"/>
</dbReference>
<dbReference type="GeneID" id="87969139"/>
<dbReference type="Gene3D" id="3.40.50.200">
    <property type="entry name" value="Peptidase S8/S53 domain"/>
    <property type="match status" value="1"/>
</dbReference>
<keyword evidence="3" id="KW-0732">Signal</keyword>
<keyword evidence="9" id="KW-1133">Transmembrane helix</keyword>
<dbReference type="PROSITE" id="PS00137">
    <property type="entry name" value="SUBTILASE_HIS"/>
    <property type="match status" value="1"/>
</dbReference>
<keyword evidence="4 6" id="KW-0378">Hydrolase</keyword>
<name>A0ABR0I7P1_9PEZI</name>
<dbReference type="EMBL" id="JAFFHC010000005">
    <property type="protein sequence ID" value="KAK4676370.1"/>
    <property type="molecule type" value="Genomic_DNA"/>
</dbReference>
<feature type="domain" description="Peptidase S8/S53" evidence="10">
    <location>
        <begin position="225"/>
        <end position="432"/>
    </location>
</feature>
<feature type="active site" description="Charge relay system" evidence="6">
    <location>
        <position position="227"/>
    </location>
</feature>
<accession>A0ABR0I7P1</accession>
<evidence type="ECO:0000256" key="7">
    <source>
        <dbReference type="RuleBase" id="RU003355"/>
    </source>
</evidence>
<dbReference type="InterPro" id="IPR015500">
    <property type="entry name" value="Peptidase_S8_subtilisin-rel"/>
</dbReference>
<dbReference type="Proteomes" id="UP001323617">
    <property type="component" value="Unassembled WGS sequence"/>
</dbReference>
<sequence length="475" mass="51132">MMVERLMVDLICLGQRAWECIPTPLRNKELCKYKSPSFLTHSLCFEVINIILRSYLRYKSYDMVRITYILLCVGIALALPVAKRDNAPVPIAGKYIITLRPGAAPSFETHLSWVRDVHTRSLSRRDESGIEKVYSALDFHGYAGSFDEETIAQIRANPDVSSVEQDQTFHLTYHLPSQPRHRQTGLTTQKDAPWGLGSISHRAPNSTDYIYDSRGDAVDGYTAYVVDTGIRTTHNEFEGGRAIFGYNAYPDADSDEDNIGHGTHVSGTIAGKTYGVAKKARVVAVKVFDWGSSTTSIVLDGYLWAVNNITTPAKSVINLSLGGPQSDAVDSAIAAAYSAGILTVVAAGNDGRSSDNGWGSPASAPEALAVGAVDVENVRPSFSNWGPGVDIWAPGVMVRSAWNWDDGDYLEVEGTSMASPHVAGLVLYLRSLEGGGQGGLVGAVVDKVRELGTKGVVKEAGRGSVNLLTYNGNGA</sequence>
<dbReference type="InterPro" id="IPR000209">
    <property type="entry name" value="Peptidase_S8/S53_dom"/>
</dbReference>
<evidence type="ECO:0000256" key="5">
    <source>
        <dbReference type="ARBA" id="ARBA00022825"/>
    </source>
</evidence>
<feature type="region of interest" description="Disordered" evidence="8">
    <location>
        <begin position="178"/>
        <end position="198"/>
    </location>
</feature>
<dbReference type="SUPFAM" id="SSF54897">
    <property type="entry name" value="Protease propeptides/inhibitors"/>
    <property type="match status" value="1"/>
</dbReference>
<feature type="transmembrane region" description="Helical" evidence="9">
    <location>
        <begin position="63"/>
        <end position="82"/>
    </location>
</feature>
<dbReference type="PANTHER" id="PTHR43806:SF58">
    <property type="entry name" value="ALKALINE PROTEASE 1-RELATED"/>
    <property type="match status" value="1"/>
</dbReference>
<dbReference type="InterPro" id="IPR036852">
    <property type="entry name" value="Peptidase_S8/S53_dom_sf"/>
</dbReference>
<keyword evidence="2 6" id="KW-0645">Protease</keyword>
<dbReference type="PRINTS" id="PR00723">
    <property type="entry name" value="SUBTILISIN"/>
</dbReference>
<dbReference type="PROSITE" id="PS51892">
    <property type="entry name" value="SUBTILASE"/>
    <property type="match status" value="1"/>
</dbReference>
<feature type="active site" description="Charge relay system" evidence="6">
    <location>
        <position position="261"/>
    </location>
</feature>
<keyword evidence="9" id="KW-0472">Membrane</keyword>
<evidence type="ECO:0000256" key="1">
    <source>
        <dbReference type="ARBA" id="ARBA00011073"/>
    </source>
</evidence>
<dbReference type="PROSITE" id="PS00136">
    <property type="entry name" value="SUBTILASE_ASP"/>
    <property type="match status" value="1"/>
</dbReference>
<dbReference type="InterPro" id="IPR022398">
    <property type="entry name" value="Peptidase_S8_His-AS"/>
</dbReference>
<evidence type="ECO:0000256" key="4">
    <source>
        <dbReference type="ARBA" id="ARBA00022801"/>
    </source>
</evidence>
<evidence type="ECO:0000256" key="6">
    <source>
        <dbReference type="PROSITE-ProRule" id="PRU01240"/>
    </source>
</evidence>
<dbReference type="InterPro" id="IPR023827">
    <property type="entry name" value="Peptidase_S8_Asp-AS"/>
</dbReference>
<dbReference type="CDD" id="cd04077">
    <property type="entry name" value="Peptidases_S8_PCSK9_ProteinaseK_like"/>
    <property type="match status" value="1"/>
</dbReference>
<evidence type="ECO:0000256" key="2">
    <source>
        <dbReference type="ARBA" id="ARBA00022670"/>
    </source>
</evidence>
<dbReference type="PROSITE" id="PS00138">
    <property type="entry name" value="SUBTILASE_SER"/>
    <property type="match status" value="1"/>
</dbReference>
<gene>
    <name evidence="12" type="primary">SUB2_3</name>
    <name evidence="12" type="ORF">QC764_510310</name>
</gene>
<feature type="active site" description="Charge relay system" evidence="6">
    <location>
        <position position="416"/>
    </location>
</feature>
<keyword evidence="9" id="KW-0812">Transmembrane</keyword>
<evidence type="ECO:0000256" key="9">
    <source>
        <dbReference type="SAM" id="Phobius"/>
    </source>
</evidence>
<dbReference type="InterPro" id="IPR037045">
    <property type="entry name" value="S8pro/Inhibitor_I9_sf"/>
</dbReference>
<dbReference type="Gene3D" id="3.30.70.80">
    <property type="entry name" value="Peptidase S8 propeptide/proteinase inhibitor I9"/>
    <property type="match status" value="1"/>
</dbReference>
<keyword evidence="13" id="KW-1185">Reference proteome</keyword>
<dbReference type="PANTHER" id="PTHR43806">
    <property type="entry name" value="PEPTIDASE S8"/>
    <property type="match status" value="1"/>
</dbReference>
<evidence type="ECO:0000256" key="8">
    <source>
        <dbReference type="SAM" id="MobiDB-lite"/>
    </source>
</evidence>
<evidence type="ECO:0000256" key="3">
    <source>
        <dbReference type="ARBA" id="ARBA00022729"/>
    </source>
</evidence>
<evidence type="ECO:0000313" key="12">
    <source>
        <dbReference type="EMBL" id="KAK4676370.1"/>
    </source>
</evidence>
<evidence type="ECO:0000259" key="10">
    <source>
        <dbReference type="Pfam" id="PF00082"/>
    </source>
</evidence>
<feature type="domain" description="Inhibitor I9" evidence="11">
    <location>
        <begin position="94"/>
        <end position="171"/>
    </location>
</feature>
<dbReference type="InterPro" id="IPR023828">
    <property type="entry name" value="Peptidase_S8_Ser-AS"/>
</dbReference>
<evidence type="ECO:0000313" key="13">
    <source>
        <dbReference type="Proteomes" id="UP001323617"/>
    </source>
</evidence>
<protein>
    <submittedName>
        <fullName evidence="12">Suppressor of the cold-sensitive snRNP biogenesis mutant brr1-1</fullName>
    </submittedName>
</protein>
<proteinExistence type="inferred from homology"/>
<dbReference type="Pfam" id="PF00082">
    <property type="entry name" value="Peptidase_S8"/>
    <property type="match status" value="1"/>
</dbReference>